<comment type="similarity">
    <text evidence="4">Belongs to the FliW family.</text>
</comment>
<organism evidence="5 6">
    <name type="scientific">Oceanobacillus kapialis</name>
    <dbReference type="NCBI Taxonomy" id="481353"/>
    <lineage>
        <taxon>Bacteria</taxon>
        <taxon>Bacillati</taxon>
        <taxon>Bacillota</taxon>
        <taxon>Bacilli</taxon>
        <taxon>Bacillales</taxon>
        <taxon>Bacillaceae</taxon>
        <taxon>Oceanobacillus</taxon>
    </lineage>
</organism>
<comment type="subunit">
    <text evidence="4">Interacts with translational regulator CsrA and flagellin(s).</text>
</comment>
<evidence type="ECO:0000256" key="4">
    <source>
        <dbReference type="HAMAP-Rule" id="MF_01185"/>
    </source>
</evidence>
<dbReference type="EMBL" id="JBHUMX010000035">
    <property type="protein sequence ID" value="MFD2629166.1"/>
    <property type="molecule type" value="Genomic_DNA"/>
</dbReference>
<dbReference type="NCBIfam" id="NF009793">
    <property type="entry name" value="PRK13285.1-1"/>
    <property type="match status" value="1"/>
</dbReference>
<accession>A0ABW5Q0R4</accession>
<reference evidence="6" key="1">
    <citation type="journal article" date="2019" name="Int. J. Syst. Evol. Microbiol.">
        <title>The Global Catalogue of Microorganisms (GCM) 10K type strain sequencing project: providing services to taxonomists for standard genome sequencing and annotation.</title>
        <authorList>
            <consortium name="The Broad Institute Genomics Platform"/>
            <consortium name="The Broad Institute Genome Sequencing Center for Infectious Disease"/>
            <person name="Wu L."/>
            <person name="Ma J."/>
        </authorList>
    </citation>
    <scope>NUCLEOTIDE SEQUENCE [LARGE SCALE GENOMIC DNA]</scope>
    <source>
        <strain evidence="6">TISTR 1858</strain>
    </source>
</reference>
<keyword evidence="5" id="KW-0966">Cell projection</keyword>
<dbReference type="PANTHER" id="PTHR39190">
    <property type="entry name" value="FLAGELLAR ASSEMBLY FACTOR FLIW"/>
    <property type="match status" value="1"/>
</dbReference>
<keyword evidence="2 4" id="KW-1005">Bacterial flagellum biogenesis</keyword>
<dbReference type="RefSeq" id="WP_379561929.1">
    <property type="nucleotide sequence ID" value="NZ_JBHUMX010000035.1"/>
</dbReference>
<keyword evidence="6" id="KW-1185">Reference proteome</keyword>
<dbReference type="SUPFAM" id="SSF141457">
    <property type="entry name" value="BH3618-like"/>
    <property type="match status" value="1"/>
</dbReference>
<name>A0ABW5Q0R4_9BACI</name>
<comment type="function">
    <text evidence="4">Acts as an anti-CsrA protein, binds CsrA and prevents it from repressing translation of its target genes, one of which is flagellin. Binds to flagellin and participates in the assembly of the flagellum.</text>
</comment>
<sequence length="149" mass="16838">MRIQTKYLGEVEVDEQQLIHFATGIPGFINEKRFMLMNLADNPTFSILQSVDTKDVAFVVTSPHNIYPDYMLKLDETILANLQIESESDVLLFSIVTLKNPFQKSTLNLKAPLVINSRNKRGKQYIVAVDDYSTTAPIVPETSVEMKGE</sequence>
<dbReference type="HAMAP" id="MF_01185">
    <property type="entry name" value="FliW"/>
    <property type="match status" value="1"/>
</dbReference>
<keyword evidence="5" id="KW-0969">Cilium</keyword>
<evidence type="ECO:0000256" key="2">
    <source>
        <dbReference type="ARBA" id="ARBA00022795"/>
    </source>
</evidence>
<dbReference type="InterPro" id="IPR024046">
    <property type="entry name" value="Flagellar_assmbl_FliW_dom_sf"/>
</dbReference>
<protein>
    <recommendedName>
        <fullName evidence="4">Flagellar assembly factor FliW</fullName>
    </recommendedName>
</protein>
<comment type="caution">
    <text evidence="5">The sequence shown here is derived from an EMBL/GenBank/DDBJ whole genome shotgun (WGS) entry which is preliminary data.</text>
</comment>
<keyword evidence="3 4" id="KW-0810">Translation regulation</keyword>
<evidence type="ECO:0000256" key="1">
    <source>
        <dbReference type="ARBA" id="ARBA00022490"/>
    </source>
</evidence>
<evidence type="ECO:0000313" key="6">
    <source>
        <dbReference type="Proteomes" id="UP001597451"/>
    </source>
</evidence>
<dbReference type="Gene3D" id="2.30.290.10">
    <property type="entry name" value="BH3618-like"/>
    <property type="match status" value="1"/>
</dbReference>
<keyword evidence="5" id="KW-0282">Flagellum</keyword>
<evidence type="ECO:0000256" key="3">
    <source>
        <dbReference type="ARBA" id="ARBA00022845"/>
    </source>
</evidence>
<comment type="subcellular location">
    <subcellularLocation>
        <location evidence="4">Cytoplasm</location>
    </subcellularLocation>
</comment>
<keyword evidence="1 4" id="KW-0963">Cytoplasm</keyword>
<proteinExistence type="inferred from homology"/>
<dbReference type="Proteomes" id="UP001597451">
    <property type="component" value="Unassembled WGS sequence"/>
</dbReference>
<dbReference type="Pfam" id="PF02623">
    <property type="entry name" value="FliW"/>
    <property type="match status" value="1"/>
</dbReference>
<keyword evidence="4" id="KW-0143">Chaperone</keyword>
<evidence type="ECO:0000313" key="5">
    <source>
        <dbReference type="EMBL" id="MFD2629166.1"/>
    </source>
</evidence>
<dbReference type="InterPro" id="IPR003775">
    <property type="entry name" value="Flagellar_assembly_factor_FliW"/>
</dbReference>
<gene>
    <name evidence="4 5" type="primary">fliW</name>
    <name evidence="5" type="ORF">ACFSUN_10295</name>
</gene>
<dbReference type="PANTHER" id="PTHR39190:SF1">
    <property type="entry name" value="FLAGELLAR ASSEMBLY FACTOR FLIW"/>
    <property type="match status" value="1"/>
</dbReference>